<evidence type="ECO:0000256" key="4">
    <source>
        <dbReference type="ARBA" id="ARBA00023136"/>
    </source>
</evidence>
<organism evidence="6 7">
    <name type="scientific">Paenibacillus dendritiformis C454</name>
    <dbReference type="NCBI Taxonomy" id="1131935"/>
    <lineage>
        <taxon>Bacteria</taxon>
        <taxon>Bacillati</taxon>
        <taxon>Bacillota</taxon>
        <taxon>Bacilli</taxon>
        <taxon>Bacillales</taxon>
        <taxon>Paenibacillaceae</taxon>
        <taxon>Paenibacillus</taxon>
    </lineage>
</organism>
<name>H3SIM7_9BACL</name>
<dbReference type="InterPro" id="IPR003810">
    <property type="entry name" value="Mntp/YtaF"/>
</dbReference>
<comment type="caution">
    <text evidence="6">The sequence shown here is derived from an EMBL/GenBank/DDBJ whole genome shotgun (WGS) entry which is preliminary data.</text>
</comment>
<dbReference type="PANTHER" id="PTHR35529">
    <property type="entry name" value="MANGANESE EFFLUX PUMP MNTP-RELATED"/>
    <property type="match status" value="1"/>
</dbReference>
<feature type="transmembrane region" description="Helical" evidence="5">
    <location>
        <begin position="188"/>
        <end position="212"/>
    </location>
</feature>
<dbReference type="Proteomes" id="UP000003900">
    <property type="component" value="Unassembled WGS sequence"/>
</dbReference>
<evidence type="ECO:0000256" key="1">
    <source>
        <dbReference type="ARBA" id="ARBA00022475"/>
    </source>
</evidence>
<dbReference type="PANTHER" id="PTHR35529:SF2">
    <property type="entry name" value="SPORULATION PROTEIN YTAF-RELATED"/>
    <property type="match status" value="1"/>
</dbReference>
<keyword evidence="2 5" id="KW-0812">Transmembrane</keyword>
<evidence type="ECO:0000256" key="3">
    <source>
        <dbReference type="ARBA" id="ARBA00022989"/>
    </source>
</evidence>
<keyword evidence="7" id="KW-1185">Reference proteome</keyword>
<evidence type="ECO:0000256" key="5">
    <source>
        <dbReference type="SAM" id="Phobius"/>
    </source>
</evidence>
<dbReference type="AlphaFoldDB" id="H3SIM7"/>
<dbReference type="PATRIC" id="fig|1131935.3.peg.3540"/>
<proteinExistence type="predicted"/>
<evidence type="ECO:0000313" key="7">
    <source>
        <dbReference type="Proteomes" id="UP000003900"/>
    </source>
</evidence>
<gene>
    <name evidence="6" type="ORF">PDENDC454_17003</name>
</gene>
<dbReference type="RefSeq" id="WP_006677892.1">
    <property type="nucleotide sequence ID" value="NZ_AHKH01000048.1"/>
</dbReference>
<dbReference type="InterPro" id="IPR014205">
    <property type="entry name" value="Spore_YtaF"/>
</dbReference>
<dbReference type="STRING" id="1131935.PDENDC454_17003"/>
<keyword evidence="1" id="KW-1003">Cell membrane</keyword>
<keyword evidence="3 5" id="KW-1133">Transmembrane helix</keyword>
<accession>H3SIM7</accession>
<dbReference type="Pfam" id="PF02659">
    <property type="entry name" value="Mntp"/>
    <property type="match status" value="2"/>
</dbReference>
<dbReference type="NCBIfam" id="TIGR02840">
    <property type="entry name" value="spore_YtaF"/>
    <property type="match status" value="1"/>
</dbReference>
<feature type="transmembrane region" description="Helical" evidence="5">
    <location>
        <begin position="63"/>
        <end position="83"/>
    </location>
</feature>
<feature type="transmembrane region" description="Helical" evidence="5">
    <location>
        <begin position="152"/>
        <end position="176"/>
    </location>
</feature>
<sequence>MNWLFILGFAASSSLDNLGVGISYGIRGMRIPWISNAIIAVICFLFSWGGIQFGQWISAILPGILPVLLGAFVLFIIGIRIVLLTVPRHKSQPAAVSAAAGSTPSRNKLTDMLRHPEIADADQSGTIGYGEAVILGVALSANALTNGLSAGLLGLSPLAICITAAVGSYITVWWGVSIGRKAANIRIGSFSLGQFSTLISGVILLLIAVNALF</sequence>
<evidence type="ECO:0000256" key="2">
    <source>
        <dbReference type="ARBA" id="ARBA00022692"/>
    </source>
</evidence>
<keyword evidence="4 5" id="KW-0472">Membrane</keyword>
<dbReference type="OrthoDB" id="1679205at2"/>
<feature type="transmembrane region" description="Helical" evidence="5">
    <location>
        <begin position="31"/>
        <end position="51"/>
    </location>
</feature>
<dbReference type="EMBL" id="AHKH01000048">
    <property type="protein sequence ID" value="EHQ61075.1"/>
    <property type="molecule type" value="Genomic_DNA"/>
</dbReference>
<evidence type="ECO:0000313" key="6">
    <source>
        <dbReference type="EMBL" id="EHQ61075.1"/>
    </source>
</evidence>
<reference evidence="6 7" key="1">
    <citation type="journal article" date="2012" name="J. Bacteriol.">
        <title>Genome Sequence of the Pattern-Forming Social Bacterium Paenibacillus dendritiformis C454 Chiral Morphotype.</title>
        <authorList>
            <person name="Sirota-Madi A."/>
            <person name="Olender T."/>
            <person name="Helman Y."/>
            <person name="Brainis I."/>
            <person name="Finkelshtein A."/>
            <person name="Roth D."/>
            <person name="Hagai E."/>
            <person name="Leshkowitz D."/>
            <person name="Brodsky L."/>
            <person name="Galatenko V."/>
            <person name="Nikolaev V."/>
            <person name="Gutnick D.L."/>
            <person name="Lancet D."/>
            <person name="Ben-Jacob E."/>
        </authorList>
    </citation>
    <scope>NUCLEOTIDE SEQUENCE [LARGE SCALE GENOMIC DNA]</scope>
    <source>
        <strain evidence="6 7">C454</strain>
    </source>
</reference>
<evidence type="ECO:0008006" key="8">
    <source>
        <dbReference type="Google" id="ProtNLM"/>
    </source>
</evidence>
<protein>
    <recommendedName>
        <fullName evidence="8">Sporulation protein YtaF</fullName>
    </recommendedName>
</protein>